<organism evidence="14 15">
    <name type="scientific">Diplocarpon rosae</name>
    <dbReference type="NCBI Taxonomy" id="946125"/>
    <lineage>
        <taxon>Eukaryota</taxon>
        <taxon>Fungi</taxon>
        <taxon>Dikarya</taxon>
        <taxon>Ascomycota</taxon>
        <taxon>Pezizomycotina</taxon>
        <taxon>Leotiomycetes</taxon>
        <taxon>Helotiales</taxon>
        <taxon>Drepanopezizaceae</taxon>
        <taxon>Diplocarpon</taxon>
    </lineage>
</organism>
<name>A0AAD9SV54_9HELO</name>
<dbReference type="GO" id="GO:0004502">
    <property type="term" value="F:kynurenine 3-monooxygenase activity"/>
    <property type="evidence" value="ECO:0007669"/>
    <property type="project" value="UniProtKB-UniRule"/>
</dbReference>
<reference evidence="14" key="1">
    <citation type="submission" date="2023-06" db="EMBL/GenBank/DDBJ databases">
        <title>Draft genome of Marssonina rosae.</title>
        <authorList>
            <person name="Cheng Q."/>
        </authorList>
    </citation>
    <scope>NUCLEOTIDE SEQUENCE</scope>
    <source>
        <strain evidence="14">R4</strain>
    </source>
</reference>
<keyword evidence="8 11" id="KW-0503">Monooxygenase</keyword>
<accession>A0AAD9SV54</accession>
<dbReference type="GO" id="GO:0071949">
    <property type="term" value="F:FAD binding"/>
    <property type="evidence" value="ECO:0007669"/>
    <property type="project" value="InterPro"/>
</dbReference>
<dbReference type="AlphaFoldDB" id="A0AAD9SV54"/>
<keyword evidence="2 11" id="KW-0285">Flavoprotein</keyword>
<dbReference type="Proteomes" id="UP001285354">
    <property type="component" value="Unassembled WGS sequence"/>
</dbReference>
<dbReference type="FunFam" id="3.50.50.60:FF:000129">
    <property type="entry name" value="Kynurenine 3-monooxygenase"/>
    <property type="match status" value="1"/>
</dbReference>
<dbReference type="Pfam" id="PF01494">
    <property type="entry name" value="FAD_binding_3"/>
    <property type="match status" value="1"/>
</dbReference>
<evidence type="ECO:0000259" key="13">
    <source>
        <dbReference type="Pfam" id="PF01494"/>
    </source>
</evidence>
<dbReference type="InterPro" id="IPR036188">
    <property type="entry name" value="FAD/NAD-bd_sf"/>
</dbReference>
<keyword evidence="3 11" id="KW-0662">Pyridine nucleotide biosynthesis</keyword>
<evidence type="ECO:0000256" key="1">
    <source>
        <dbReference type="ARBA" id="ARBA00001974"/>
    </source>
</evidence>
<evidence type="ECO:0000256" key="8">
    <source>
        <dbReference type="ARBA" id="ARBA00023033"/>
    </source>
</evidence>
<evidence type="ECO:0000256" key="3">
    <source>
        <dbReference type="ARBA" id="ARBA00022642"/>
    </source>
</evidence>
<comment type="pathway">
    <text evidence="11">Cofactor biosynthesis; NAD(+) biosynthesis; quinolinate from L-kynurenine: step 1/3.</text>
</comment>
<dbReference type="GO" id="GO:0034354">
    <property type="term" value="P:'de novo' NAD+ biosynthetic process from L-tryptophan"/>
    <property type="evidence" value="ECO:0007669"/>
    <property type="project" value="UniProtKB-UniRule"/>
</dbReference>
<dbReference type="PANTHER" id="PTHR46028">
    <property type="entry name" value="KYNURENINE 3-MONOOXYGENASE"/>
    <property type="match status" value="1"/>
</dbReference>
<evidence type="ECO:0000256" key="10">
    <source>
        <dbReference type="ARBA" id="ARBA00047818"/>
    </source>
</evidence>
<feature type="transmembrane region" description="Helical" evidence="12">
    <location>
        <begin position="453"/>
        <end position="477"/>
    </location>
</feature>
<evidence type="ECO:0000256" key="12">
    <source>
        <dbReference type="SAM" id="Phobius"/>
    </source>
</evidence>
<keyword evidence="6 11" id="KW-0521">NADP</keyword>
<dbReference type="PRINTS" id="PR00420">
    <property type="entry name" value="RNGMNOXGNASE"/>
</dbReference>
<dbReference type="GO" id="GO:0005741">
    <property type="term" value="C:mitochondrial outer membrane"/>
    <property type="evidence" value="ECO:0007669"/>
    <property type="project" value="UniProtKB-SubCell"/>
</dbReference>
<feature type="domain" description="FAD-binding" evidence="13">
    <location>
        <begin position="4"/>
        <end position="382"/>
    </location>
</feature>
<keyword evidence="11 12" id="KW-0472">Membrane</keyword>
<evidence type="ECO:0000256" key="6">
    <source>
        <dbReference type="ARBA" id="ARBA00022857"/>
    </source>
</evidence>
<dbReference type="HAMAP" id="MF_01971">
    <property type="entry name" value="Kynurenine_monooxygenase"/>
    <property type="match status" value="1"/>
</dbReference>
<keyword evidence="9 11" id="KW-0496">Mitochondrion</keyword>
<evidence type="ECO:0000256" key="5">
    <source>
        <dbReference type="ARBA" id="ARBA00022827"/>
    </source>
</evidence>
<comment type="caution">
    <text evidence="14">The sequence shown here is derived from an EMBL/GenBank/DDBJ whole genome shotgun (WGS) entry which is preliminary data.</text>
</comment>
<dbReference type="InterPro" id="IPR027545">
    <property type="entry name" value="Kynurenine_monooxygenase"/>
</dbReference>
<keyword evidence="12" id="KW-1133">Transmembrane helix</keyword>
<dbReference type="EMBL" id="JAUBYV010000012">
    <property type="protein sequence ID" value="KAK2623684.1"/>
    <property type="molecule type" value="Genomic_DNA"/>
</dbReference>
<keyword evidence="15" id="KW-1185">Reference proteome</keyword>
<evidence type="ECO:0000256" key="9">
    <source>
        <dbReference type="ARBA" id="ARBA00023128"/>
    </source>
</evidence>
<evidence type="ECO:0000313" key="15">
    <source>
        <dbReference type="Proteomes" id="UP001285354"/>
    </source>
</evidence>
<proteinExistence type="inferred from homology"/>
<keyword evidence="4 11" id="KW-1000">Mitochondrion outer membrane</keyword>
<keyword evidence="7 11" id="KW-0560">Oxidoreductase</keyword>
<evidence type="ECO:0000256" key="11">
    <source>
        <dbReference type="HAMAP-Rule" id="MF_03018"/>
    </source>
</evidence>
<dbReference type="InterPro" id="IPR002938">
    <property type="entry name" value="FAD-bd"/>
</dbReference>
<keyword evidence="5 11" id="KW-0274">FAD</keyword>
<keyword evidence="12" id="KW-0812">Transmembrane</keyword>
<dbReference type="GO" id="GO:0006569">
    <property type="term" value="P:L-tryptophan catabolic process"/>
    <property type="evidence" value="ECO:0007669"/>
    <property type="project" value="UniProtKB-UniRule"/>
</dbReference>
<dbReference type="SUPFAM" id="SSF51905">
    <property type="entry name" value="FAD/NAD(P)-binding domain"/>
    <property type="match status" value="1"/>
</dbReference>
<evidence type="ECO:0000313" key="14">
    <source>
        <dbReference type="EMBL" id="KAK2623684.1"/>
    </source>
</evidence>
<comment type="function">
    <text evidence="11">Catalyzes the hydroxylation of L-kynurenine (L-Kyn) to form 3-hydroxy-L-kynurenine (L-3OHKyn). Required for synthesis of quinolinic acid.</text>
</comment>
<comment type="catalytic activity">
    <reaction evidence="10 11">
        <text>L-kynurenine + NADPH + O2 + H(+) = 3-hydroxy-L-kynurenine + NADP(+) + H2O</text>
        <dbReference type="Rhea" id="RHEA:20545"/>
        <dbReference type="ChEBI" id="CHEBI:15377"/>
        <dbReference type="ChEBI" id="CHEBI:15378"/>
        <dbReference type="ChEBI" id="CHEBI:15379"/>
        <dbReference type="ChEBI" id="CHEBI:57783"/>
        <dbReference type="ChEBI" id="CHEBI:57959"/>
        <dbReference type="ChEBI" id="CHEBI:58125"/>
        <dbReference type="ChEBI" id="CHEBI:58349"/>
        <dbReference type="EC" id="1.14.13.9"/>
    </reaction>
</comment>
<evidence type="ECO:0000256" key="4">
    <source>
        <dbReference type="ARBA" id="ARBA00022787"/>
    </source>
</evidence>
<comment type="subcellular location">
    <subcellularLocation>
        <location evidence="11">Mitochondrion outer membrane</location>
    </subcellularLocation>
</comment>
<sequence>MKQKTVVVGAGPVGALAALYAAQRDHEVEIYELRSDLRDPSTTPLMFSRSINLALSERGINAMRLSGKQDLLDKVISETVPMRGRMIHGKSSSGQFTELAQDYDVLGRSLYAADRGGLNKTLLDELESMPNVKFFFNHKLTGADFKHHKAWFEILRTGSSKESTGTRAREVEIDFDLMIGADGAHSAARYHMMKYARLDYEQTYIDTLWCEFSIEPKAVRAGQDPSSRFAISPNYLHIWPGKEFMFIAIPSLDGSFTCTLFLPSSHLLSLENDPSSIPCFFDTHFPGVTSLIPPSTLTASFTSNPHLPLISIKCQPYHYADAVVIIGDAAHAMVPFYGQGMNAGLEDVRVLFEVFDSQTSSAPLTPESRAKSLTHYSHLRIPDAHAINDLALENYTEMRASVISPLYKARKWLEETISVWLPNLGWRTKYSRVSFGNERYSEVVRRSERQGRFLLGALVGGLGMPVLSVGFGVWLAWRKGRGQ</sequence>
<dbReference type="PANTHER" id="PTHR46028:SF2">
    <property type="entry name" value="KYNURENINE 3-MONOOXYGENASE"/>
    <property type="match status" value="1"/>
</dbReference>
<dbReference type="Gene3D" id="3.50.50.60">
    <property type="entry name" value="FAD/NAD(P)-binding domain"/>
    <property type="match status" value="1"/>
</dbReference>
<evidence type="ECO:0000256" key="2">
    <source>
        <dbReference type="ARBA" id="ARBA00022630"/>
    </source>
</evidence>
<comment type="cofactor">
    <cofactor evidence="1 11">
        <name>FAD</name>
        <dbReference type="ChEBI" id="CHEBI:57692"/>
    </cofactor>
</comment>
<dbReference type="GO" id="GO:0019805">
    <property type="term" value="P:quinolinate biosynthetic process"/>
    <property type="evidence" value="ECO:0007669"/>
    <property type="project" value="UniProtKB-UniRule"/>
</dbReference>
<dbReference type="GO" id="GO:0043420">
    <property type="term" value="P:anthranilate metabolic process"/>
    <property type="evidence" value="ECO:0007669"/>
    <property type="project" value="UniProtKB-UniRule"/>
</dbReference>
<gene>
    <name evidence="11" type="primary">BNA4</name>
    <name evidence="14" type="ORF">QTJ16_006865</name>
</gene>
<dbReference type="GO" id="GO:0070189">
    <property type="term" value="P:kynurenine metabolic process"/>
    <property type="evidence" value="ECO:0007669"/>
    <property type="project" value="TreeGrafter"/>
</dbReference>
<comment type="similarity">
    <text evidence="11">Belongs to the aromatic-ring hydroxylase family. KMO subfamily.</text>
</comment>
<protein>
    <recommendedName>
        <fullName evidence="11">Kynurenine 3-monooxygenase</fullName>
        <ecNumber evidence="11">1.14.13.9</ecNumber>
    </recommendedName>
    <alternativeName>
        <fullName evidence="11">Biosynthesis of nicotinic acid protein 4</fullName>
    </alternativeName>
    <alternativeName>
        <fullName evidence="11">Kynurenine 3-hydroxylase</fullName>
    </alternativeName>
</protein>
<evidence type="ECO:0000256" key="7">
    <source>
        <dbReference type="ARBA" id="ARBA00023002"/>
    </source>
</evidence>
<dbReference type="EC" id="1.14.13.9" evidence="11"/>